<name>A0AAJ0CI67_9HYPO</name>
<reference evidence="1" key="1">
    <citation type="submission" date="2023-06" db="EMBL/GenBank/DDBJ databases">
        <title>Conoideocrella luteorostrata (Hypocreales: Clavicipitaceae), a potential biocontrol fungus for elongate hemlock scale in United States Christmas tree production areas.</title>
        <authorList>
            <person name="Barrett H."/>
            <person name="Lovett B."/>
            <person name="Macias A.M."/>
            <person name="Stajich J.E."/>
            <person name="Kasson M.T."/>
        </authorList>
    </citation>
    <scope>NUCLEOTIDE SEQUENCE</scope>
    <source>
        <strain evidence="1">ARSEF 14590</strain>
    </source>
</reference>
<evidence type="ECO:0000313" key="1">
    <source>
        <dbReference type="EMBL" id="KAK2593513.1"/>
    </source>
</evidence>
<dbReference type="Proteomes" id="UP001251528">
    <property type="component" value="Unassembled WGS sequence"/>
</dbReference>
<protein>
    <submittedName>
        <fullName evidence="1">Uncharacterized protein</fullName>
    </submittedName>
</protein>
<proteinExistence type="predicted"/>
<accession>A0AAJ0CI67</accession>
<dbReference type="AlphaFoldDB" id="A0AAJ0CI67"/>
<sequence>MLPLLKPHSLLFRTRRLNYRSAFQSYRALHEAKAKLVTFDTKGSLKTQILDIFIGEPHEAFVIFHKEVGLALKSAITKQTGICLSSDPEKFPLTFYHETLHFAHATVPYPRIVIEQDLPRQNTTKVSPATLWLWGASHSITLDGTPDGEFRA</sequence>
<comment type="caution">
    <text evidence="1">The sequence shown here is derived from an EMBL/GenBank/DDBJ whole genome shotgun (WGS) entry which is preliminary data.</text>
</comment>
<organism evidence="1 2">
    <name type="scientific">Conoideocrella luteorostrata</name>
    <dbReference type="NCBI Taxonomy" id="1105319"/>
    <lineage>
        <taxon>Eukaryota</taxon>
        <taxon>Fungi</taxon>
        <taxon>Dikarya</taxon>
        <taxon>Ascomycota</taxon>
        <taxon>Pezizomycotina</taxon>
        <taxon>Sordariomycetes</taxon>
        <taxon>Hypocreomycetidae</taxon>
        <taxon>Hypocreales</taxon>
        <taxon>Clavicipitaceae</taxon>
        <taxon>Conoideocrella</taxon>
    </lineage>
</organism>
<gene>
    <name evidence="1" type="ORF">QQS21_008779</name>
</gene>
<evidence type="ECO:0000313" key="2">
    <source>
        <dbReference type="Proteomes" id="UP001251528"/>
    </source>
</evidence>
<dbReference type="EMBL" id="JASWJB010000208">
    <property type="protein sequence ID" value="KAK2593513.1"/>
    <property type="molecule type" value="Genomic_DNA"/>
</dbReference>
<keyword evidence="2" id="KW-1185">Reference proteome</keyword>